<evidence type="ECO:0000256" key="4">
    <source>
        <dbReference type="PROSITE-ProRule" id="PRU01024"/>
    </source>
</evidence>
<evidence type="ECO:0000313" key="8">
    <source>
        <dbReference type="Proteomes" id="UP000050517"/>
    </source>
</evidence>
<feature type="binding site" evidence="4">
    <location>
        <position position="237"/>
    </location>
    <ligand>
        <name>S-adenosyl-L-methionine</name>
        <dbReference type="ChEBI" id="CHEBI:59789"/>
    </ligand>
</feature>
<feature type="active site" description="Nucleophile" evidence="4">
    <location>
        <position position="363"/>
    </location>
</feature>
<dbReference type="Gene3D" id="2.40.50.1070">
    <property type="match status" value="1"/>
</dbReference>
<dbReference type="RefSeq" id="WP_055121769.1">
    <property type="nucleotide sequence ID" value="NZ_LKST01000001.1"/>
</dbReference>
<dbReference type="PROSITE" id="PS50926">
    <property type="entry name" value="TRAM"/>
    <property type="match status" value="1"/>
</dbReference>
<proteinExistence type="inferred from homology"/>
<keyword evidence="1 4" id="KW-0489">Methyltransferase</keyword>
<dbReference type="PANTHER" id="PTHR11061:SF30">
    <property type="entry name" value="TRNA (URACIL(54)-C(5))-METHYLTRANSFERASE"/>
    <property type="match status" value="1"/>
</dbReference>
<feature type="binding site" evidence="4">
    <location>
        <position position="271"/>
    </location>
    <ligand>
        <name>S-adenosyl-L-methionine</name>
        <dbReference type="ChEBI" id="CHEBI:59789"/>
    </ligand>
</feature>
<dbReference type="PROSITE" id="PS01230">
    <property type="entry name" value="TRMA_1"/>
    <property type="match status" value="1"/>
</dbReference>
<dbReference type="SUPFAM" id="SSF50249">
    <property type="entry name" value="Nucleic acid-binding proteins"/>
    <property type="match status" value="1"/>
</dbReference>
<feature type="binding site" evidence="4">
    <location>
        <position position="295"/>
    </location>
    <ligand>
        <name>S-adenosyl-L-methionine</name>
        <dbReference type="ChEBI" id="CHEBI:59789"/>
    </ligand>
</feature>
<dbReference type="InterPro" id="IPR030390">
    <property type="entry name" value="MeTrfase_TrmA_AS"/>
</dbReference>
<dbReference type="Pfam" id="PF01938">
    <property type="entry name" value="TRAM"/>
    <property type="match status" value="1"/>
</dbReference>
<evidence type="ECO:0000259" key="6">
    <source>
        <dbReference type="PROSITE" id="PS50926"/>
    </source>
</evidence>
<feature type="active site" evidence="5">
    <location>
        <position position="363"/>
    </location>
</feature>
<name>A0A0N8W016_9CORY</name>
<dbReference type="InterPro" id="IPR029063">
    <property type="entry name" value="SAM-dependent_MTases_sf"/>
</dbReference>
<dbReference type="STRING" id="1544416.Cocul_00581"/>
<evidence type="ECO:0000313" key="7">
    <source>
        <dbReference type="EMBL" id="KQB85442.1"/>
    </source>
</evidence>
<dbReference type="Gene3D" id="3.40.50.150">
    <property type="entry name" value="Vaccinia Virus protein VP39"/>
    <property type="match status" value="1"/>
</dbReference>
<dbReference type="InterPro" id="IPR002792">
    <property type="entry name" value="TRAM_dom"/>
</dbReference>
<keyword evidence="3 4" id="KW-0949">S-adenosyl-L-methionine</keyword>
<dbReference type="AlphaFoldDB" id="A0A0N8W016"/>
<evidence type="ECO:0000256" key="2">
    <source>
        <dbReference type="ARBA" id="ARBA00022679"/>
    </source>
</evidence>
<evidence type="ECO:0000256" key="5">
    <source>
        <dbReference type="PROSITE-ProRule" id="PRU10015"/>
    </source>
</evidence>
<dbReference type="InterPro" id="IPR010280">
    <property type="entry name" value="U5_MeTrfase_fam"/>
</dbReference>
<comment type="caution">
    <text evidence="7">The sequence shown here is derived from an EMBL/GenBank/DDBJ whole genome shotgun (WGS) entry which is preliminary data.</text>
</comment>
<dbReference type="PROSITE" id="PS51687">
    <property type="entry name" value="SAM_MT_RNA_M5U"/>
    <property type="match status" value="1"/>
</dbReference>
<protein>
    <submittedName>
        <fullName evidence="7">Putative RNA methyltransferase/cg2084</fullName>
        <ecNumber evidence="7">2.1.1.-</ecNumber>
    </submittedName>
</protein>
<dbReference type="EC" id="2.1.1.-" evidence="7"/>
<dbReference type="InterPro" id="IPR012340">
    <property type="entry name" value="NA-bd_OB-fold"/>
</dbReference>
<accession>A0A0N8W016</accession>
<gene>
    <name evidence="7" type="ORF">Cocul_00581</name>
</gene>
<dbReference type="GO" id="GO:0070475">
    <property type="term" value="P:rRNA base methylation"/>
    <property type="evidence" value="ECO:0007669"/>
    <property type="project" value="TreeGrafter"/>
</dbReference>
<evidence type="ECO:0000256" key="1">
    <source>
        <dbReference type="ARBA" id="ARBA00022603"/>
    </source>
</evidence>
<dbReference type="Gene3D" id="2.40.50.140">
    <property type="entry name" value="Nucleic acid-binding proteins"/>
    <property type="match status" value="1"/>
</dbReference>
<feature type="binding site" evidence="4">
    <location>
        <position position="336"/>
    </location>
    <ligand>
        <name>S-adenosyl-L-methionine</name>
        <dbReference type="ChEBI" id="CHEBI:59789"/>
    </ligand>
</feature>
<keyword evidence="8" id="KW-1185">Reference proteome</keyword>
<keyword evidence="2 4" id="KW-0808">Transferase</keyword>
<dbReference type="Proteomes" id="UP000050517">
    <property type="component" value="Unassembled WGS sequence"/>
</dbReference>
<dbReference type="SUPFAM" id="SSF53335">
    <property type="entry name" value="S-adenosyl-L-methionine-dependent methyltransferases"/>
    <property type="match status" value="1"/>
</dbReference>
<dbReference type="PANTHER" id="PTHR11061">
    <property type="entry name" value="RNA M5U METHYLTRANSFERASE"/>
    <property type="match status" value="1"/>
</dbReference>
<evidence type="ECO:0000256" key="3">
    <source>
        <dbReference type="ARBA" id="ARBA00022691"/>
    </source>
</evidence>
<dbReference type="EMBL" id="LKST01000001">
    <property type="protein sequence ID" value="KQB85442.1"/>
    <property type="molecule type" value="Genomic_DNA"/>
</dbReference>
<feature type="domain" description="TRAM" evidence="6">
    <location>
        <begin position="1"/>
        <end position="60"/>
    </location>
</feature>
<dbReference type="Pfam" id="PF05958">
    <property type="entry name" value="tRNA_U5-meth_tr"/>
    <property type="match status" value="1"/>
</dbReference>
<dbReference type="OrthoDB" id="9804590at2"/>
<sequence length="412" mass="44033">MTDKEASTLRVRIDRMAHGGEGIGTVDGRIVFVAGGFPGDTVDARITKAKRSFLSGHAERIVEPSPLRAASRCAAAELGAGCCDFAPLTPQAEMQIKESVLRDQLSRIGGIRVDTIATTALEPDTRWRTRTRLGVNAQGRAGVRRLASHDLITEVSCSQPVPGLLDGLVGEGARGFRPGAEVVAVMGDDAQRHVVETRRASRGRRTENIEKTLEGTPEVRHTVAGHTFRFPVTAFWQVHRRAPEAYGSRITRWLGEALGESPSPAVAWDLYGGVGLFVPPLAAALGERARIYSVDASHAATATPQACLEPYDVVVRGSRVERCLGTLPAPQAVVLDPPRTGAGAEVVRGIAQAGPQAVIHIGCDPATFARDVRAWGENGYRVEKMELINAFPGTHHSEVLALIVPGEQPGVK</sequence>
<dbReference type="GO" id="GO:0070041">
    <property type="term" value="F:rRNA (uridine-C5-)-methyltransferase activity"/>
    <property type="evidence" value="ECO:0007669"/>
    <property type="project" value="TreeGrafter"/>
</dbReference>
<comment type="similarity">
    <text evidence="4">Belongs to the class I-like SAM-binding methyltransferase superfamily. RNA M5U methyltransferase family.</text>
</comment>
<organism evidence="7 8">
    <name type="scientific">Corynebacterium oculi</name>
    <dbReference type="NCBI Taxonomy" id="1544416"/>
    <lineage>
        <taxon>Bacteria</taxon>
        <taxon>Bacillati</taxon>
        <taxon>Actinomycetota</taxon>
        <taxon>Actinomycetes</taxon>
        <taxon>Mycobacteriales</taxon>
        <taxon>Corynebacteriaceae</taxon>
        <taxon>Corynebacterium</taxon>
    </lineage>
</organism>
<reference evidence="7 8" key="1">
    <citation type="submission" date="2015-10" db="EMBL/GenBank/DDBJ databases">
        <title>Corynebacteirum lowii and Corynebacterium oculi species nova, derived from human clinical disease and and emended description of Corynebacterium mastiditis.</title>
        <authorList>
            <person name="Bernard K."/>
            <person name="Pacheco A.L."/>
            <person name="Mcdougall C."/>
            <person name="Burtx T."/>
            <person name="Weibe D."/>
            <person name="Tyler S."/>
            <person name="Olson A.B."/>
            <person name="Cnockaert M."/>
            <person name="Eguchi H."/>
            <person name="Kuwahara T."/>
            <person name="Nakayama-Imaohji H."/>
            <person name="Boudewijins M."/>
            <person name="Van Hoecke F."/>
            <person name="Bernier A.-M."/>
            <person name="Vandamme P."/>
        </authorList>
    </citation>
    <scope>NUCLEOTIDE SEQUENCE [LARGE SCALE GENOMIC DNA]</scope>
    <source>
        <strain evidence="7 8">NML 130210</strain>
    </source>
</reference>
<dbReference type="PATRIC" id="fig|1544416.3.peg.586"/>